<name>A0ABN0ZNU4_9ACTN</name>
<comment type="caution">
    <text evidence="9">The sequence shown here is derived from an EMBL/GenBank/DDBJ whole genome shotgun (WGS) entry which is preliminary data.</text>
</comment>
<evidence type="ECO:0000259" key="7">
    <source>
        <dbReference type="Pfam" id="PF17102"/>
    </source>
</evidence>
<gene>
    <name evidence="9" type="ORF">GCM10010361_17350</name>
</gene>
<dbReference type="EMBL" id="BAAABY010000010">
    <property type="protein sequence ID" value="GAA0453777.1"/>
    <property type="molecule type" value="Genomic_DNA"/>
</dbReference>
<evidence type="ECO:0000256" key="3">
    <source>
        <dbReference type="ARBA" id="ARBA00023169"/>
    </source>
</evidence>
<dbReference type="InterPro" id="IPR031357">
    <property type="entry name" value="Stealth_CR3"/>
</dbReference>
<proteinExistence type="inferred from homology"/>
<feature type="domain" description="Stealth protein CR2 conserved region 2" evidence="5">
    <location>
        <begin position="337"/>
        <end position="442"/>
    </location>
</feature>
<evidence type="ECO:0000256" key="1">
    <source>
        <dbReference type="ARBA" id="ARBA00007583"/>
    </source>
</evidence>
<feature type="domain" description="Stealth protein CR4 conserved region 4" evidence="8">
    <location>
        <begin position="562"/>
        <end position="611"/>
    </location>
</feature>
<dbReference type="InterPro" id="IPR047141">
    <property type="entry name" value="Stealth"/>
</dbReference>
<evidence type="ECO:0000259" key="5">
    <source>
        <dbReference type="Pfam" id="PF11380"/>
    </source>
</evidence>
<dbReference type="Proteomes" id="UP001500909">
    <property type="component" value="Unassembled WGS sequence"/>
</dbReference>
<feature type="region of interest" description="Disordered" evidence="4">
    <location>
        <begin position="1"/>
        <end position="29"/>
    </location>
</feature>
<evidence type="ECO:0000259" key="6">
    <source>
        <dbReference type="Pfam" id="PF17101"/>
    </source>
</evidence>
<dbReference type="PANTHER" id="PTHR24045:SF0">
    <property type="entry name" value="N-ACETYLGLUCOSAMINE-1-PHOSPHOTRANSFERASE SUBUNITS ALPHA_BETA"/>
    <property type="match status" value="1"/>
</dbReference>
<accession>A0ABN0ZNU4</accession>
<organism evidence="9 10">
    <name type="scientific">Streptomyces olivaceiscleroticus</name>
    <dbReference type="NCBI Taxonomy" id="68245"/>
    <lineage>
        <taxon>Bacteria</taxon>
        <taxon>Bacillati</taxon>
        <taxon>Actinomycetota</taxon>
        <taxon>Actinomycetes</taxon>
        <taxon>Kitasatosporales</taxon>
        <taxon>Streptomycetaceae</taxon>
        <taxon>Streptomyces</taxon>
    </lineage>
</organism>
<dbReference type="PANTHER" id="PTHR24045">
    <property type="match status" value="1"/>
</dbReference>
<evidence type="ECO:0000256" key="2">
    <source>
        <dbReference type="ARBA" id="ARBA00022679"/>
    </source>
</evidence>
<evidence type="ECO:0000259" key="8">
    <source>
        <dbReference type="Pfam" id="PF17103"/>
    </source>
</evidence>
<keyword evidence="3" id="KW-0270">Exopolysaccharide synthesis</keyword>
<evidence type="ECO:0000313" key="10">
    <source>
        <dbReference type="Proteomes" id="UP001500909"/>
    </source>
</evidence>
<dbReference type="Pfam" id="PF17103">
    <property type="entry name" value="Stealth_CR4"/>
    <property type="match status" value="1"/>
</dbReference>
<comment type="similarity">
    <text evidence="1">Belongs to the stealth family.</text>
</comment>
<dbReference type="Pfam" id="PF11380">
    <property type="entry name" value="Stealth_CR2"/>
    <property type="match status" value="1"/>
</dbReference>
<feature type="domain" description="Stealth protein CR1 conserved region 1" evidence="6">
    <location>
        <begin position="300"/>
        <end position="326"/>
    </location>
</feature>
<feature type="domain" description="Stealth protein CR3 conserved region 3" evidence="7">
    <location>
        <begin position="487"/>
        <end position="534"/>
    </location>
</feature>
<dbReference type="Pfam" id="PF17101">
    <property type="entry name" value="Stealth_CR1"/>
    <property type="match status" value="1"/>
</dbReference>
<dbReference type="InterPro" id="IPR031358">
    <property type="entry name" value="Stealth_CR1"/>
</dbReference>
<protein>
    <submittedName>
        <fullName evidence="9">Stealth family protein</fullName>
    </submittedName>
</protein>
<sequence>MSAQMGQRTAEPRRRPVRHPGAGRAGGTVRRVNPEASTLVSVYRKAVPEHLRRAIATRSTPELRRRIKQQVSWLATARHLEGLRTRGVTLAHRALAAGPGRAVTMVAGHPRIALVQHDLSPARARRDNLVTVTETLERAGVDHFCVRGKERGRGVVAVATEDGSRALAALAARCRELPGYVSLLTPGREVRHTVPGYDSGGWQRAGRAGLFRVTWFRTDPGRSLVLDEDYGCDVEFWPREEDRLVAPRRNAVTEWVPAQGPRVRVPAELFTCPNGSGDRRSEQVATYRDFTVPLPGDITFPVDVVYTWVDGADPAWLERRAAYTGQAYHDEAANAARYANRDELRYSLRSLDMYAPWVRDVYLVTDDQVPTWLNTAHPRVKVVSHRAIFTDTADLPTFNSHAIESQLHHIEGLSEHFLYFNDDVFLGREASPHDYFLANGLTKYFPSPALVPLGPPGDDDVPVSVAGKNNRALIEARFGTTPVQKMKHVPHALRRSVLAEMEREFGAQHRATASHRFRSIDDISIPSSLHHYYAFHTGRALPADIAYSYLDLSRPNAADRLDRLLAHRDRDVFCLNDTQSEETDLADQLALLRPFLEAYFPLPSPYELPEPE</sequence>
<dbReference type="InterPro" id="IPR031356">
    <property type="entry name" value="Stealth_CR4"/>
</dbReference>
<evidence type="ECO:0000256" key="4">
    <source>
        <dbReference type="SAM" id="MobiDB-lite"/>
    </source>
</evidence>
<dbReference type="InterPro" id="IPR021520">
    <property type="entry name" value="Stealth_CR2"/>
</dbReference>
<keyword evidence="10" id="KW-1185">Reference proteome</keyword>
<dbReference type="Pfam" id="PF17102">
    <property type="entry name" value="Stealth_CR3"/>
    <property type="match status" value="1"/>
</dbReference>
<keyword evidence="2" id="KW-0808">Transferase</keyword>
<evidence type="ECO:0000313" key="9">
    <source>
        <dbReference type="EMBL" id="GAA0453777.1"/>
    </source>
</evidence>
<reference evidence="9 10" key="1">
    <citation type="journal article" date="2019" name="Int. J. Syst. Evol. Microbiol.">
        <title>The Global Catalogue of Microorganisms (GCM) 10K type strain sequencing project: providing services to taxonomists for standard genome sequencing and annotation.</title>
        <authorList>
            <consortium name="The Broad Institute Genomics Platform"/>
            <consortium name="The Broad Institute Genome Sequencing Center for Infectious Disease"/>
            <person name="Wu L."/>
            <person name="Ma J."/>
        </authorList>
    </citation>
    <scope>NUCLEOTIDE SEQUENCE [LARGE SCALE GENOMIC DNA]</scope>
    <source>
        <strain evidence="9 10">JCM 4805</strain>
    </source>
</reference>